<dbReference type="EC" id="3.4.24.-" evidence="6"/>
<dbReference type="PANTHER" id="PTHR11851:SF49">
    <property type="entry name" value="MITOCHONDRIAL-PROCESSING PEPTIDASE SUBUNIT ALPHA"/>
    <property type="match status" value="1"/>
</dbReference>
<protein>
    <submittedName>
        <fullName evidence="6">Zn-dependent peptidase, M16 family</fullName>
        <ecNumber evidence="6">3.4.24.-</ecNumber>
    </submittedName>
</protein>
<dbReference type="Gene3D" id="3.30.830.10">
    <property type="entry name" value="Metalloenzyme, LuxS/M16 peptidase-like"/>
    <property type="match status" value="2"/>
</dbReference>
<organism evidence="6 7">
    <name type="scientific">Campylobacter subantarcticus LMG 24374</name>
    <dbReference type="NCBI Taxonomy" id="1388751"/>
    <lineage>
        <taxon>Bacteria</taxon>
        <taxon>Pseudomonadati</taxon>
        <taxon>Campylobacterota</taxon>
        <taxon>Epsilonproteobacteria</taxon>
        <taxon>Campylobacterales</taxon>
        <taxon>Campylobacteraceae</taxon>
        <taxon>Campylobacter</taxon>
    </lineage>
</organism>
<dbReference type="Pfam" id="PF05193">
    <property type="entry name" value="Peptidase_M16_C"/>
    <property type="match status" value="1"/>
</dbReference>
<dbReference type="GO" id="GO:0004222">
    <property type="term" value="F:metalloendopeptidase activity"/>
    <property type="evidence" value="ECO:0007669"/>
    <property type="project" value="InterPro"/>
</dbReference>
<dbReference type="PROSITE" id="PS00143">
    <property type="entry name" value="INSULINASE"/>
    <property type="match status" value="1"/>
</dbReference>
<accession>A0A0A8H8S6</accession>
<feature type="domain" description="Peptidase M16 N-terminal" evidence="4">
    <location>
        <begin position="26"/>
        <end position="131"/>
    </location>
</feature>
<dbReference type="HOGENOM" id="CLU_009902_1_0_7"/>
<comment type="cofactor">
    <cofactor evidence="1">
        <name>Zn(2+)</name>
        <dbReference type="ChEBI" id="CHEBI:29105"/>
    </cofactor>
</comment>
<dbReference type="KEGG" id="csm:CSUB8521_0667"/>
<dbReference type="InterPro" id="IPR007863">
    <property type="entry name" value="Peptidase_M16_C"/>
</dbReference>
<reference evidence="6 7" key="1">
    <citation type="journal article" date="2014" name="Genome Biol. Evol.">
        <title>Comparative Genomics of the Campylobacter lari Group.</title>
        <authorList>
            <person name="Miller W.G."/>
            <person name="Yee E."/>
            <person name="Chapman M.H."/>
            <person name="Smith T.P."/>
            <person name="Bono J.L."/>
            <person name="Huynh S."/>
            <person name="Parker C.T."/>
            <person name="Vandamme P."/>
            <person name="Luong K."/>
            <person name="Korlach J."/>
        </authorList>
    </citation>
    <scope>NUCLEOTIDE SEQUENCE [LARGE SCALE GENOMIC DNA]</scope>
    <source>
        <strain evidence="6 7">LMG 24374</strain>
    </source>
</reference>
<dbReference type="RefSeq" id="WP_039663366.1">
    <property type="nucleotide sequence ID" value="NZ_CP007772.1"/>
</dbReference>
<dbReference type="Proteomes" id="UP000031135">
    <property type="component" value="Chromosome"/>
</dbReference>
<feature type="domain" description="Peptidase M16 C-terminal" evidence="5">
    <location>
        <begin position="170"/>
        <end position="346"/>
    </location>
</feature>
<dbReference type="InterPro" id="IPR001431">
    <property type="entry name" value="Pept_M16_Zn_BS"/>
</dbReference>
<dbReference type="SUPFAM" id="SSF63411">
    <property type="entry name" value="LuxS/MPP-like metallohydrolase"/>
    <property type="match status" value="2"/>
</dbReference>
<evidence type="ECO:0000256" key="3">
    <source>
        <dbReference type="RuleBase" id="RU004447"/>
    </source>
</evidence>
<evidence type="ECO:0000256" key="1">
    <source>
        <dbReference type="ARBA" id="ARBA00001947"/>
    </source>
</evidence>
<sequence length="418" mass="48252">MIHYKNTTLENGLEIYTLPVNKKSGVISVDIFYKVGSRNEKMGKSGIAHMLEHLNFKSTKNLKAGEFDEIVKGFGGVDNASTGFDYTHYFIKCSSENLDKSLWLFAELMRNLNLKDDEFQPERDVVLEERRWRTDNNPLGYLYFRLYNHAFLHHPYHWTPIGFFKDIQNWSIEDIKEFHQTFYQPKNAILLVSGDINEDEVFNLAKKHFHDIKNTKTIPIVHEKEPEQDGAKRIILHKESDTQLLALAYKIPAFNHEDIPKLCALSELLGNGKSSLISKILIDKLELINEFYAYASENIDENLFIFICVCNEGIKAEDVEKELLKILDDVKNAKFDDTIMEKIKNTVKSDFIFSLSNASSVANIYGSYLARGDLKPLLDYEKNIKNLSKDDLIHCAKKYFNENKSTTIILKKRGENGQ</sequence>
<dbReference type="InterPro" id="IPR011249">
    <property type="entry name" value="Metalloenz_LuxS/M16"/>
</dbReference>
<dbReference type="GO" id="GO:0006508">
    <property type="term" value="P:proteolysis"/>
    <property type="evidence" value="ECO:0007669"/>
    <property type="project" value="InterPro"/>
</dbReference>
<dbReference type="AlphaFoldDB" id="A0A0A8H8S6"/>
<evidence type="ECO:0000313" key="7">
    <source>
        <dbReference type="Proteomes" id="UP000031135"/>
    </source>
</evidence>
<evidence type="ECO:0000259" key="5">
    <source>
        <dbReference type="Pfam" id="PF05193"/>
    </source>
</evidence>
<dbReference type="EMBL" id="CP007772">
    <property type="protein sequence ID" value="AJC90518.1"/>
    <property type="molecule type" value="Genomic_DNA"/>
</dbReference>
<proteinExistence type="inferred from homology"/>
<dbReference type="InterPro" id="IPR050361">
    <property type="entry name" value="MPP/UQCRC_Complex"/>
</dbReference>
<evidence type="ECO:0000256" key="2">
    <source>
        <dbReference type="ARBA" id="ARBA00007261"/>
    </source>
</evidence>
<dbReference type="InterPro" id="IPR011765">
    <property type="entry name" value="Pept_M16_N"/>
</dbReference>
<dbReference type="GO" id="GO:0046872">
    <property type="term" value="F:metal ion binding"/>
    <property type="evidence" value="ECO:0007669"/>
    <property type="project" value="InterPro"/>
</dbReference>
<comment type="similarity">
    <text evidence="2 3">Belongs to the peptidase M16 family.</text>
</comment>
<keyword evidence="6" id="KW-0378">Hydrolase</keyword>
<dbReference type="Pfam" id="PF00675">
    <property type="entry name" value="Peptidase_M16"/>
    <property type="match status" value="1"/>
</dbReference>
<evidence type="ECO:0000259" key="4">
    <source>
        <dbReference type="Pfam" id="PF00675"/>
    </source>
</evidence>
<name>A0A0A8H8S6_9BACT</name>
<dbReference type="OrthoDB" id="9811314at2"/>
<gene>
    <name evidence="6" type="primary">pqqL</name>
    <name evidence="6" type="ORF">CSUB8521_0667</name>
</gene>
<dbReference type="PANTHER" id="PTHR11851">
    <property type="entry name" value="METALLOPROTEASE"/>
    <property type="match status" value="1"/>
</dbReference>
<evidence type="ECO:0000313" key="6">
    <source>
        <dbReference type="EMBL" id="AJC90518.1"/>
    </source>
</evidence>